<feature type="compositionally biased region" description="Basic and acidic residues" evidence="9">
    <location>
        <begin position="251"/>
        <end position="261"/>
    </location>
</feature>
<evidence type="ECO:0000256" key="5">
    <source>
        <dbReference type="ARBA" id="ARBA00023239"/>
    </source>
</evidence>
<reference evidence="10 11" key="1">
    <citation type="submission" date="2020-07" db="EMBL/GenBank/DDBJ databases">
        <title>Sequencing the genomes of 1000 actinobacteria strains.</title>
        <authorList>
            <person name="Klenk H.-P."/>
        </authorList>
    </citation>
    <scope>NUCLEOTIDE SEQUENCE [LARGE SCALE GENOMIC DNA]</scope>
    <source>
        <strain evidence="10 11">CXB654</strain>
    </source>
</reference>
<feature type="compositionally biased region" description="Basic and acidic residues" evidence="9">
    <location>
        <begin position="100"/>
        <end position="111"/>
    </location>
</feature>
<keyword evidence="2 7" id="KW-0812">Transmembrane</keyword>
<evidence type="ECO:0000256" key="8">
    <source>
        <dbReference type="SAM" id="Coils"/>
    </source>
</evidence>
<evidence type="ECO:0000256" key="1">
    <source>
        <dbReference type="ARBA" id="ARBA00022475"/>
    </source>
</evidence>
<evidence type="ECO:0000256" key="9">
    <source>
        <dbReference type="SAM" id="MobiDB-lite"/>
    </source>
</evidence>
<accession>A0A852TSN8</accession>
<dbReference type="HAMAP" id="MF_02065">
    <property type="entry name" value="MltG"/>
    <property type="match status" value="1"/>
</dbReference>
<evidence type="ECO:0000256" key="6">
    <source>
        <dbReference type="ARBA" id="ARBA00023316"/>
    </source>
</evidence>
<sequence>MSDNDSGRYGDRPRRARHGRHSTGTAEGPADPDSDPWMREPAPLRQRREGTVPEQDGWSRGPESFGDGRAGRRRRADPAPADAPEPDPVLDRPRGRRRRPDPALDADRDLPRPAPGGPERERGRAAADPAPDRDAPPRGRRRRGAEPPPSPDRGSAPEDDAPPRGRRRRGTESQAGDPLDRSEPATGELPARGRRRASAEAGPEPRGRRSRRSRAAGPEEEPAELLDLPFEDDDDEDEPPRRRSQRRRESRSRGRRGDGRRSSRRRRRGRLAPLTAVLVIVLFVGAAGAGGYTLLRTYLIPPDFEGEGTGDVEVVVEEGDTGTEVGTTLEEAGVVASVRAFTNALRGEDADSLAPGTYRLRSEMSADAAVSLLLDPSSRIAAQVTIREGLRSTEILEETAKGTGIPLEELEAAYQDSESLDLPDYATEGAEGYLFPATYTFDPGADATEVLAQMVDRYKQVVEELELERRAEEADLTPNEVMSIAAIVQAETGGVEDMPEISSVVYNRLEADMELKMDSTCFYAIGEYGIAMNSDQQDRCEASDSEYKTYFRKGLPVGPIVSPGADAIDAALDPAETDWLFFVATDPENGVTEFAETEAEFWELVEKFNQSQQE</sequence>
<keyword evidence="5 7" id="KW-0456">Lyase</keyword>
<dbReference type="NCBIfam" id="TIGR00247">
    <property type="entry name" value="endolytic transglycosylase MltG"/>
    <property type="match status" value="1"/>
</dbReference>
<dbReference type="Proteomes" id="UP000589036">
    <property type="component" value="Unassembled WGS sequence"/>
</dbReference>
<dbReference type="EMBL" id="JACCCC010000001">
    <property type="protein sequence ID" value="NYE46545.1"/>
    <property type="molecule type" value="Genomic_DNA"/>
</dbReference>
<dbReference type="RefSeq" id="WP_179642633.1">
    <property type="nucleotide sequence ID" value="NZ_JACCCC010000001.1"/>
</dbReference>
<dbReference type="Pfam" id="PF02618">
    <property type="entry name" value="YceG"/>
    <property type="match status" value="1"/>
</dbReference>
<keyword evidence="4 7" id="KW-0472">Membrane</keyword>
<dbReference type="PANTHER" id="PTHR30518">
    <property type="entry name" value="ENDOLYTIC MUREIN TRANSGLYCOSYLASE"/>
    <property type="match status" value="1"/>
</dbReference>
<organism evidence="10 11">
    <name type="scientific">Spinactinospora alkalitolerans</name>
    <dbReference type="NCBI Taxonomy" id="687207"/>
    <lineage>
        <taxon>Bacteria</taxon>
        <taxon>Bacillati</taxon>
        <taxon>Actinomycetota</taxon>
        <taxon>Actinomycetes</taxon>
        <taxon>Streptosporangiales</taxon>
        <taxon>Nocardiopsidaceae</taxon>
        <taxon>Spinactinospora</taxon>
    </lineage>
</organism>
<feature type="coiled-coil region" evidence="8">
    <location>
        <begin position="448"/>
        <end position="475"/>
    </location>
</feature>
<evidence type="ECO:0000256" key="4">
    <source>
        <dbReference type="ARBA" id="ARBA00023136"/>
    </source>
</evidence>
<evidence type="ECO:0000313" key="11">
    <source>
        <dbReference type="Proteomes" id="UP000589036"/>
    </source>
</evidence>
<dbReference type="GO" id="GO:0071555">
    <property type="term" value="P:cell wall organization"/>
    <property type="evidence" value="ECO:0007669"/>
    <property type="project" value="UniProtKB-KW"/>
</dbReference>
<dbReference type="InterPro" id="IPR003770">
    <property type="entry name" value="MLTG-like"/>
</dbReference>
<proteinExistence type="inferred from homology"/>
<dbReference type="GO" id="GO:0009252">
    <property type="term" value="P:peptidoglycan biosynthetic process"/>
    <property type="evidence" value="ECO:0007669"/>
    <property type="project" value="UniProtKB-UniRule"/>
</dbReference>
<feature type="compositionally biased region" description="Basic and acidic residues" evidence="9">
    <location>
        <begin position="118"/>
        <end position="137"/>
    </location>
</feature>
<comment type="catalytic activity">
    <reaction evidence="7">
        <text>a peptidoglycan chain = a peptidoglycan chain with N-acetyl-1,6-anhydromuramyl-[peptide] at the reducing end + a peptidoglycan chain with N-acetylglucosamine at the non-reducing end.</text>
        <dbReference type="EC" id="4.2.2.29"/>
    </reaction>
</comment>
<name>A0A852TSN8_9ACTN</name>
<protein>
    <recommendedName>
        <fullName evidence="7">Endolytic murein transglycosylase</fullName>
        <ecNumber evidence="7">4.2.2.29</ecNumber>
    </recommendedName>
    <alternativeName>
        <fullName evidence="7">Peptidoglycan lytic transglycosylase</fullName>
    </alternativeName>
    <alternativeName>
        <fullName evidence="7">Peptidoglycan polymerization terminase</fullName>
    </alternativeName>
</protein>
<keyword evidence="6 7" id="KW-0961">Cell wall biogenesis/degradation</keyword>
<keyword evidence="3 7" id="KW-1133">Transmembrane helix</keyword>
<keyword evidence="11" id="KW-1185">Reference proteome</keyword>
<evidence type="ECO:0000256" key="3">
    <source>
        <dbReference type="ARBA" id="ARBA00022989"/>
    </source>
</evidence>
<comment type="similarity">
    <text evidence="7">Belongs to the transglycosylase MltG family.</text>
</comment>
<dbReference type="GO" id="GO:0008932">
    <property type="term" value="F:lytic endotransglycosylase activity"/>
    <property type="evidence" value="ECO:0007669"/>
    <property type="project" value="UniProtKB-UniRule"/>
</dbReference>
<keyword evidence="8" id="KW-0175">Coiled coil</keyword>
<comment type="function">
    <text evidence="7">Functions as a peptidoglycan terminase that cleaves nascent peptidoglycan strands endolytically to terminate their elongation.</text>
</comment>
<feature type="region of interest" description="Disordered" evidence="9">
    <location>
        <begin position="1"/>
        <end position="268"/>
    </location>
</feature>
<dbReference type="AlphaFoldDB" id="A0A852TSN8"/>
<feature type="transmembrane region" description="Helical" evidence="7">
    <location>
        <begin position="271"/>
        <end position="295"/>
    </location>
</feature>
<evidence type="ECO:0000313" key="10">
    <source>
        <dbReference type="EMBL" id="NYE46545.1"/>
    </source>
</evidence>
<keyword evidence="1 7" id="KW-1003">Cell membrane</keyword>
<feature type="site" description="Important for catalytic activity" evidence="7">
    <location>
        <position position="491"/>
    </location>
</feature>
<comment type="caution">
    <text evidence="10">The sequence shown here is derived from an EMBL/GenBank/DDBJ whole genome shotgun (WGS) entry which is preliminary data.</text>
</comment>
<gene>
    <name evidence="7" type="primary">mltG</name>
    <name evidence="10" type="ORF">HDA32_001665</name>
</gene>
<comment type="subcellular location">
    <subcellularLocation>
        <location evidence="7">Cell membrane</location>
        <topology evidence="7">Single-pass membrane protein</topology>
    </subcellularLocation>
</comment>
<feature type="compositionally biased region" description="Acidic residues" evidence="9">
    <location>
        <begin position="218"/>
        <end position="238"/>
    </location>
</feature>
<dbReference type="PANTHER" id="PTHR30518:SF2">
    <property type="entry name" value="ENDOLYTIC MUREIN TRANSGLYCOSYLASE"/>
    <property type="match status" value="1"/>
</dbReference>
<evidence type="ECO:0000256" key="7">
    <source>
        <dbReference type="HAMAP-Rule" id="MF_02065"/>
    </source>
</evidence>
<dbReference type="GO" id="GO:0005886">
    <property type="term" value="C:plasma membrane"/>
    <property type="evidence" value="ECO:0007669"/>
    <property type="project" value="UniProtKB-SubCell"/>
</dbReference>
<dbReference type="EC" id="4.2.2.29" evidence="7"/>
<dbReference type="Gene3D" id="3.30.1490.480">
    <property type="entry name" value="Endolytic murein transglycosylase"/>
    <property type="match status" value="1"/>
</dbReference>
<evidence type="ECO:0000256" key="2">
    <source>
        <dbReference type="ARBA" id="ARBA00022692"/>
    </source>
</evidence>
<feature type="compositionally biased region" description="Basic and acidic residues" evidence="9">
    <location>
        <begin position="1"/>
        <end position="13"/>
    </location>
</feature>